<dbReference type="InterPro" id="IPR038601">
    <property type="entry name" value="MttB-like_sf"/>
</dbReference>
<keyword evidence="7" id="KW-1185">Reference proteome</keyword>
<dbReference type="Proteomes" id="UP000655420">
    <property type="component" value="Unassembled WGS sequence"/>
</dbReference>
<dbReference type="GO" id="GO:0008168">
    <property type="term" value="F:methyltransferase activity"/>
    <property type="evidence" value="ECO:0007669"/>
    <property type="project" value="UniProtKB-KW"/>
</dbReference>
<comment type="similarity">
    <text evidence="1 4">Belongs to the trimethylamine methyltransferase family.</text>
</comment>
<comment type="caution">
    <text evidence="6">The sequence shown here is derived from an EMBL/GenBank/DDBJ whole genome shotgun (WGS) entry which is preliminary data.</text>
</comment>
<organism evidence="6 7">
    <name type="scientific">Thermohalobaculum xanthum</name>
    <dbReference type="NCBI Taxonomy" id="2753746"/>
    <lineage>
        <taxon>Bacteria</taxon>
        <taxon>Pseudomonadati</taxon>
        <taxon>Pseudomonadota</taxon>
        <taxon>Alphaproteobacteria</taxon>
        <taxon>Rhodobacterales</taxon>
        <taxon>Paracoccaceae</taxon>
        <taxon>Thermohalobaculum</taxon>
    </lineage>
</organism>
<evidence type="ECO:0000256" key="3">
    <source>
        <dbReference type="ARBA" id="ARBA00022679"/>
    </source>
</evidence>
<dbReference type="Gene3D" id="3.20.20.480">
    <property type="entry name" value="Trimethylamine methyltransferase-like"/>
    <property type="match status" value="1"/>
</dbReference>
<dbReference type="PIRSF" id="PIRSF037567">
    <property type="entry name" value="MTTB_MeTrfase"/>
    <property type="match status" value="1"/>
</dbReference>
<proteinExistence type="inferred from homology"/>
<evidence type="ECO:0000256" key="4">
    <source>
        <dbReference type="PIRNR" id="PIRNR037567"/>
    </source>
</evidence>
<evidence type="ECO:0000256" key="2">
    <source>
        <dbReference type="ARBA" id="ARBA00022603"/>
    </source>
</evidence>
<dbReference type="InterPro" id="IPR010426">
    <property type="entry name" value="MTTB_MeTrfase"/>
</dbReference>
<evidence type="ECO:0000313" key="6">
    <source>
        <dbReference type="EMBL" id="MBK0399293.1"/>
    </source>
</evidence>
<evidence type="ECO:0000313" key="7">
    <source>
        <dbReference type="Proteomes" id="UP000655420"/>
    </source>
</evidence>
<keyword evidence="2 6" id="KW-0489">Methyltransferase</keyword>
<sequence length="539" mass="57342">MDEPKAADTRTDQPEEGSGDVGAAACRSRRAGGRAARQALRAAPLAEDVRPIRPGLSGGRYQPLSEAGVQRIHEAALTALEEIGLADAPPSGVAALTGAGAVQGVDGRIRIPRALVEDMLAVAARNITLCGQDPRHDMHLSGSRVHYGTAGAAVHMVDVEGRVYRDSTVQDLYDAARITETLDNVHFFQRPMVCRDVTDNLEMDLNTIYACARGTTKHVGVSFVEASHIAPSMELIHMLAGGEDKWRARPFISNSNCFVVPPMKFATESCLVMEELIRAGMPVLLLSAGQAGATAPASIAGAIVQAVAECLAGVVYVNAIAPGHPAIFGTWPFVSDLRTGAMSGGSGEQALLTAGCAQMHRFYGLPGGAAAGIADAKLPDMQAGWEQMCSNVMAGLAGLNMVYEAVGMHASLLGFCLESLILGDDLLGQAERCVRGIEVTEDALSLDAMRAVCLGGPGHYLGHDQTLALMQRDYVYPRLGDRTSPKEWVEKGRPDLIARAVAKKREILEGFFPMHVAHETDKAIRARFRIHLPQEAVGL</sequence>
<dbReference type="GO" id="GO:0015948">
    <property type="term" value="P:methanogenesis"/>
    <property type="evidence" value="ECO:0007669"/>
    <property type="project" value="UniProtKB-UniRule"/>
</dbReference>
<dbReference type="RefSeq" id="WP_200609389.1">
    <property type="nucleotide sequence ID" value="NZ_JAEHHL010000004.1"/>
</dbReference>
<dbReference type="EMBL" id="JAEHHL010000004">
    <property type="protein sequence ID" value="MBK0399293.1"/>
    <property type="molecule type" value="Genomic_DNA"/>
</dbReference>
<name>A0A8J7M6Q3_9RHOB</name>
<evidence type="ECO:0000256" key="1">
    <source>
        <dbReference type="ARBA" id="ARBA00007137"/>
    </source>
</evidence>
<gene>
    <name evidence="6" type="ORF">H0I76_08830</name>
</gene>
<accession>A0A8J7M6Q3</accession>
<evidence type="ECO:0000256" key="5">
    <source>
        <dbReference type="SAM" id="MobiDB-lite"/>
    </source>
</evidence>
<dbReference type="GO" id="GO:0032259">
    <property type="term" value="P:methylation"/>
    <property type="evidence" value="ECO:0007669"/>
    <property type="project" value="UniProtKB-KW"/>
</dbReference>
<dbReference type="EC" id="2.1.1.-" evidence="4"/>
<feature type="compositionally biased region" description="Basic and acidic residues" evidence="5">
    <location>
        <begin position="1"/>
        <end position="13"/>
    </location>
</feature>
<dbReference type="AlphaFoldDB" id="A0A8J7M6Q3"/>
<dbReference type="Pfam" id="PF06253">
    <property type="entry name" value="MTTB"/>
    <property type="match status" value="1"/>
</dbReference>
<protein>
    <recommendedName>
        <fullName evidence="4">Methyltransferase</fullName>
        <ecNumber evidence="4">2.1.1.-</ecNumber>
    </recommendedName>
</protein>
<keyword evidence="3 4" id="KW-0808">Transferase</keyword>
<feature type="region of interest" description="Disordered" evidence="5">
    <location>
        <begin position="1"/>
        <end position="33"/>
    </location>
</feature>
<reference evidence="6" key="1">
    <citation type="submission" date="2020-12" db="EMBL/GenBank/DDBJ databases">
        <title>Bacterial taxonomy.</title>
        <authorList>
            <person name="Pan X."/>
        </authorList>
    </citation>
    <scope>NUCLEOTIDE SEQUENCE</scope>
    <source>
        <strain evidence="6">M0105</strain>
    </source>
</reference>